<reference evidence="3" key="1">
    <citation type="submission" date="2023-09" db="EMBL/GenBank/DDBJ databases">
        <authorList>
            <person name="Li S."/>
            <person name="Li X."/>
            <person name="Zhang C."/>
            <person name="Zhao Z."/>
        </authorList>
    </citation>
    <scope>NUCLEOTIDE SEQUENCE [LARGE SCALE GENOMIC DNA]</scope>
    <source>
        <strain evidence="3">SQ345</strain>
    </source>
</reference>
<dbReference type="InterPro" id="IPR004843">
    <property type="entry name" value="Calcineurin-like_PHP"/>
</dbReference>
<dbReference type="RefSeq" id="WP_348387103.1">
    <property type="nucleotide sequence ID" value="NZ_CP134146.1"/>
</dbReference>
<name>A0ABY9TGU0_9GAMM</name>
<sequence length="639" mass="72689">MLNKLWLSKVLCLQLVILTFFVNTVSAKNNFSATYKTANKVVAIGDVHGAYPELHALLTKLKLINDNDDWVGGNTYLVSLGDLLDRGADSRKVMDLLIKLQQQAPKSGGMVLQVLGNHELMVTTGDLRYVSKEEFAAFTAEETQQQRASLQAQFNAQHPDENEDALAARFAKQYPPGFSAFIAAFSPKGKYGSWLRAARPVIQVNDSVFVHGGLSSALHDMDVTEINQIIEPVWEYQDIVADLQTKRILAETADFWSRIDYLNKAIKPYIDKNKKNSRNKIPKWHKDLIRLHELQSSFAFSDSSPMWYRGNAYCHPYSESFNTERVLKKLDAKRIVVGHTPLYKEIKSRLAGQVILADTGMLKKVYRGNANAVVIEQGMIKVQTLAANSLEPILAEEKRFSVGSSSMTDEQIKDFLLTAQVTNSEPIGVGITKSDKLTLTKGGKQIRALFKTHDSDPQLDNTSRYPNYRYIADRYKYEIAAFRLDRMLDLHLVPVAVQRRIDGKNGLLQYWVNDLLSEKEREEQNIAFNSYCPQLEQYINRYIFDVLIYNDDRNQTNLNFSKKDFMLYLIDHSIAFGVSKNPPKMYRKATLKLSSLFREKLASLTYDRLDEELDGLLSNSQIKAIIKRRDLILKTATSP</sequence>
<protein>
    <submittedName>
        <fullName evidence="2">Metallophosphoesterase</fullName>
    </submittedName>
</protein>
<dbReference type="PANTHER" id="PTHR46546:SF4">
    <property type="entry name" value="SHEWANELLA-LIKE PROTEIN PHOSPHATASE 1"/>
    <property type="match status" value="1"/>
</dbReference>
<dbReference type="Proteomes" id="UP001248581">
    <property type="component" value="Chromosome"/>
</dbReference>
<gene>
    <name evidence="2" type="ORF">RI845_15640</name>
</gene>
<dbReference type="PANTHER" id="PTHR46546">
    <property type="entry name" value="SHEWANELLA-LIKE PROTEIN PHOSPHATASE 1"/>
    <property type="match status" value="1"/>
</dbReference>
<dbReference type="Gene3D" id="3.60.21.10">
    <property type="match status" value="1"/>
</dbReference>
<evidence type="ECO:0000259" key="1">
    <source>
        <dbReference type="Pfam" id="PF00149"/>
    </source>
</evidence>
<feature type="domain" description="Calcineurin-like phosphoesterase" evidence="1">
    <location>
        <begin position="40"/>
        <end position="341"/>
    </location>
</feature>
<dbReference type="Pfam" id="PF00149">
    <property type="entry name" value="Metallophos"/>
    <property type="match status" value="1"/>
</dbReference>
<dbReference type="InterPro" id="IPR029052">
    <property type="entry name" value="Metallo-depent_PP-like"/>
</dbReference>
<proteinExistence type="predicted"/>
<organism evidence="2 3">
    <name type="scientific">Thalassotalea nanhaiensis</name>
    <dbReference type="NCBI Taxonomy" id="3065648"/>
    <lineage>
        <taxon>Bacteria</taxon>
        <taxon>Pseudomonadati</taxon>
        <taxon>Pseudomonadota</taxon>
        <taxon>Gammaproteobacteria</taxon>
        <taxon>Alteromonadales</taxon>
        <taxon>Colwelliaceae</taxon>
        <taxon>Thalassotalea</taxon>
    </lineage>
</organism>
<dbReference type="SUPFAM" id="SSF56300">
    <property type="entry name" value="Metallo-dependent phosphatases"/>
    <property type="match status" value="1"/>
</dbReference>
<dbReference type="EMBL" id="CP134146">
    <property type="protein sequence ID" value="WNC67945.1"/>
    <property type="molecule type" value="Genomic_DNA"/>
</dbReference>
<keyword evidence="3" id="KW-1185">Reference proteome</keyword>
<evidence type="ECO:0000313" key="2">
    <source>
        <dbReference type="EMBL" id="WNC67945.1"/>
    </source>
</evidence>
<accession>A0ABY9TGU0</accession>
<evidence type="ECO:0000313" key="3">
    <source>
        <dbReference type="Proteomes" id="UP001248581"/>
    </source>
</evidence>